<evidence type="ECO:0008006" key="4">
    <source>
        <dbReference type="Google" id="ProtNLM"/>
    </source>
</evidence>
<keyword evidence="1" id="KW-0472">Membrane</keyword>
<keyword evidence="1" id="KW-0812">Transmembrane</keyword>
<feature type="transmembrane region" description="Helical" evidence="1">
    <location>
        <begin position="144"/>
        <end position="163"/>
    </location>
</feature>
<comment type="caution">
    <text evidence="2">The sequence shown here is derived from an EMBL/GenBank/DDBJ whole genome shotgun (WGS) entry which is preliminary data.</text>
</comment>
<organism evidence="2 3">
    <name type="scientific">Brotaphodocola catenula</name>
    <dbReference type="NCBI Taxonomy" id="2885361"/>
    <lineage>
        <taxon>Bacteria</taxon>
        <taxon>Bacillati</taxon>
        <taxon>Bacillota</taxon>
        <taxon>Clostridia</taxon>
        <taxon>Lachnospirales</taxon>
        <taxon>Lachnospiraceae</taxon>
        <taxon>Brotaphodocola</taxon>
    </lineage>
</organism>
<gene>
    <name evidence="2" type="ORF">LKD32_09040</name>
</gene>
<accession>A0AAE3ASP1</accession>
<evidence type="ECO:0000256" key="1">
    <source>
        <dbReference type="SAM" id="Phobius"/>
    </source>
</evidence>
<protein>
    <recommendedName>
        <fullName evidence="4">DUF5050 domain-containing protein</fullName>
    </recommendedName>
</protein>
<dbReference type="EMBL" id="JAJEPU010000023">
    <property type="protein sequence ID" value="MCC2165023.1"/>
    <property type="molecule type" value="Genomic_DNA"/>
</dbReference>
<dbReference type="RefSeq" id="WP_308451456.1">
    <property type="nucleotide sequence ID" value="NZ_JAJEPU010000023.1"/>
</dbReference>
<proteinExistence type="predicted"/>
<reference evidence="2" key="1">
    <citation type="submission" date="2021-10" db="EMBL/GenBank/DDBJ databases">
        <title>Anaerobic single-cell dispensing facilitates the cultivation of human gut bacteria.</title>
        <authorList>
            <person name="Afrizal A."/>
        </authorList>
    </citation>
    <scope>NUCLEOTIDE SEQUENCE</scope>
    <source>
        <strain evidence="2">CLA-AA-H274</strain>
    </source>
</reference>
<keyword evidence="1" id="KW-1133">Transmembrane helix</keyword>
<name>A0AAE3ASP1_9FIRM</name>
<dbReference type="Proteomes" id="UP001198962">
    <property type="component" value="Unassembled WGS sequence"/>
</dbReference>
<evidence type="ECO:0000313" key="2">
    <source>
        <dbReference type="EMBL" id="MCC2165023.1"/>
    </source>
</evidence>
<sequence>MRNQSEPEKAVWLIEFENLYIVTYQKLYRHAKLIFNQEEKIRELLILTYMEAYQRGEQLQKEKSPVDWLIKREDFLAETKLDASREMLEASHAEEKMQSKEAQKERFSNLDETSLLLEIEDRLGIVDDQEIPERVSERKTAVQGVFSVALFLVSMGILAVGIWKVKHQIDVLQAPFERKIKMESESEETEDEKKENCIQVGAKAVYLSDNGQVLYSLPLEESEFADSDPSNPEIQTHDGWTYYLPCQEREDSELKNVWSELDHTLYRVSGNADTMDEIEIIARDVDNYSFWEDGIYVSQYDRIQRIGERETFEKKTCGFYAIADGDDIMLYDMLGRTLQTQEDGSLPYEDRFFVMDGNRIAECNPAQREYAGISYFLSENGDGESAIYKEEAGEERLFLEQGKGIDSFCIADGQIYYSVFVRKRDGIQYSELYRRPLANVGETVMIGERFKGRITEMSYSESAGEIYASYRPKSWVSNRGIIAVISPAGQISYLNDEELRKQVETTGNDDLQFVMEQDGEVYCYWTDNNWKRGREPEPIWRKVLVIPDKDRTFVE</sequence>
<dbReference type="AlphaFoldDB" id="A0AAE3ASP1"/>
<evidence type="ECO:0000313" key="3">
    <source>
        <dbReference type="Proteomes" id="UP001198962"/>
    </source>
</evidence>
<keyword evidence="3" id="KW-1185">Reference proteome</keyword>